<gene>
    <name evidence="8" type="ORF">PanWU01x14_287000</name>
</gene>
<dbReference type="PANTHER" id="PTHR12599">
    <property type="entry name" value="PTERIN-4-ALPHA-CARBINOLAMINE DEHYDRATASE"/>
    <property type="match status" value="1"/>
</dbReference>
<dbReference type="InterPro" id="IPR002885">
    <property type="entry name" value="PPR_rpt"/>
</dbReference>
<evidence type="ECO:0000256" key="7">
    <source>
        <dbReference type="PROSITE-ProRule" id="PRU00708"/>
    </source>
</evidence>
<dbReference type="EC" id="4.2.1.96" evidence="3"/>
<sequence>MNNSYVRRSIFFPKKAVCGKPFGSISFSSSSKLQYRRHSVKDLRTCIALLQACANGRNPIRGKQIHSFMLTNGFLNSPPAITSLINMYSKCGLMNDAVSVFDHRYDEDRNVFAYNAVIAGFLANERSRDGLEFYGRMREVGFVVVPDKFTFPCVIRACCDLMKVLEMYVVLTYSSTTRLSEILQHNVAVSSSRKSVCGFRTFCTGQDLSTKKCVPCNAKDLRPMTEEAANDLIQKVDGWNLINEDGKLKLNRSWKLKSFTKGLELFRLVADVAEAEGHHPDLHLVGWNNVTIEIWTHAVGGLTENDFILAAKINKLDLQHLLRRKVSS</sequence>
<dbReference type="InterPro" id="IPR011990">
    <property type="entry name" value="TPR-like_helical_dom_sf"/>
</dbReference>
<name>A0A2P5AYV4_PARAD</name>
<evidence type="ECO:0000256" key="6">
    <source>
        <dbReference type="ARBA" id="ARBA00030497"/>
    </source>
</evidence>
<dbReference type="InterPro" id="IPR036428">
    <property type="entry name" value="PCD_sf"/>
</dbReference>
<accession>A0A2P5AYV4</accession>
<dbReference type="SUPFAM" id="SSF55248">
    <property type="entry name" value="PCD-like"/>
    <property type="match status" value="1"/>
</dbReference>
<dbReference type="GO" id="GO:0006729">
    <property type="term" value="P:tetrahydrobiopterin biosynthetic process"/>
    <property type="evidence" value="ECO:0007669"/>
    <property type="project" value="InterPro"/>
</dbReference>
<comment type="caution">
    <text evidence="8">The sequence shown here is derived from an EMBL/GenBank/DDBJ whole genome shotgun (WGS) entry which is preliminary data.</text>
</comment>
<dbReference type="Gene3D" id="3.30.1360.20">
    <property type="entry name" value="Transcriptional coactivator/pterin dehydratase"/>
    <property type="match status" value="1"/>
</dbReference>
<keyword evidence="4" id="KW-0677">Repeat</keyword>
<dbReference type="GO" id="GO:0008124">
    <property type="term" value="F:4-alpha-hydroxytetrahydrobiopterin dehydratase activity"/>
    <property type="evidence" value="ECO:0007669"/>
    <property type="project" value="UniProtKB-EC"/>
</dbReference>
<organism evidence="8 9">
    <name type="scientific">Parasponia andersonii</name>
    <name type="common">Sponia andersonii</name>
    <dbReference type="NCBI Taxonomy" id="3476"/>
    <lineage>
        <taxon>Eukaryota</taxon>
        <taxon>Viridiplantae</taxon>
        <taxon>Streptophyta</taxon>
        <taxon>Embryophyta</taxon>
        <taxon>Tracheophyta</taxon>
        <taxon>Spermatophyta</taxon>
        <taxon>Magnoliopsida</taxon>
        <taxon>eudicotyledons</taxon>
        <taxon>Gunneridae</taxon>
        <taxon>Pentapetalae</taxon>
        <taxon>rosids</taxon>
        <taxon>fabids</taxon>
        <taxon>Rosales</taxon>
        <taxon>Cannabaceae</taxon>
        <taxon>Parasponia</taxon>
    </lineage>
</organism>
<dbReference type="OrthoDB" id="277398at2759"/>
<dbReference type="Pfam" id="PF01535">
    <property type="entry name" value="PPR"/>
    <property type="match status" value="1"/>
</dbReference>
<dbReference type="Gene3D" id="1.25.40.10">
    <property type="entry name" value="Tetratricopeptide repeat domain"/>
    <property type="match status" value="1"/>
</dbReference>
<dbReference type="CDD" id="cd00913">
    <property type="entry name" value="PCD_DCoH_subfamily_a"/>
    <property type="match status" value="1"/>
</dbReference>
<dbReference type="Proteomes" id="UP000237105">
    <property type="component" value="Unassembled WGS sequence"/>
</dbReference>
<evidence type="ECO:0000256" key="2">
    <source>
        <dbReference type="ARBA" id="ARBA00006472"/>
    </source>
</evidence>
<evidence type="ECO:0000256" key="3">
    <source>
        <dbReference type="ARBA" id="ARBA00013252"/>
    </source>
</evidence>
<evidence type="ECO:0000256" key="4">
    <source>
        <dbReference type="ARBA" id="ARBA00022737"/>
    </source>
</evidence>
<dbReference type="Pfam" id="PF01329">
    <property type="entry name" value="Pterin_4a"/>
    <property type="match status" value="1"/>
</dbReference>
<evidence type="ECO:0000256" key="1">
    <source>
        <dbReference type="ARBA" id="ARBA00001554"/>
    </source>
</evidence>
<comment type="similarity">
    <text evidence="2">Belongs to the pterin-4-alpha-carbinolamine dehydratase family.</text>
</comment>
<dbReference type="AlphaFoldDB" id="A0A2P5AYV4"/>
<dbReference type="PROSITE" id="PS51375">
    <property type="entry name" value="PPR"/>
    <property type="match status" value="1"/>
</dbReference>
<dbReference type="NCBIfam" id="TIGR00756">
    <property type="entry name" value="PPR"/>
    <property type="match status" value="1"/>
</dbReference>
<reference evidence="9" key="1">
    <citation type="submission" date="2016-06" db="EMBL/GenBank/DDBJ databases">
        <title>Parallel loss of symbiosis genes in relatives of nitrogen-fixing non-legume Parasponia.</title>
        <authorList>
            <person name="Van Velzen R."/>
            <person name="Holmer R."/>
            <person name="Bu F."/>
            <person name="Rutten L."/>
            <person name="Van Zeijl A."/>
            <person name="Liu W."/>
            <person name="Santuari L."/>
            <person name="Cao Q."/>
            <person name="Sharma T."/>
            <person name="Shen D."/>
            <person name="Roswanjaya Y."/>
            <person name="Wardhani T."/>
            <person name="Kalhor M.S."/>
            <person name="Jansen J."/>
            <person name="Van den Hoogen J."/>
            <person name="Gungor B."/>
            <person name="Hartog M."/>
            <person name="Hontelez J."/>
            <person name="Verver J."/>
            <person name="Yang W.-C."/>
            <person name="Schijlen E."/>
            <person name="Repin R."/>
            <person name="Schilthuizen M."/>
            <person name="Schranz E."/>
            <person name="Heidstra R."/>
            <person name="Miyata K."/>
            <person name="Fedorova E."/>
            <person name="Kohlen W."/>
            <person name="Bisseling T."/>
            <person name="Smit S."/>
            <person name="Geurts R."/>
        </authorList>
    </citation>
    <scope>NUCLEOTIDE SEQUENCE [LARGE SCALE GENOMIC DNA]</scope>
    <source>
        <strain evidence="9">cv. WU1-14</strain>
    </source>
</reference>
<comment type="catalytic activity">
    <reaction evidence="1">
        <text>(4aS,6R)-4a-hydroxy-L-erythro-5,6,7,8-tetrahydrobiopterin = (6R)-L-erythro-6,7-dihydrobiopterin + H2O</text>
        <dbReference type="Rhea" id="RHEA:11920"/>
        <dbReference type="ChEBI" id="CHEBI:15377"/>
        <dbReference type="ChEBI" id="CHEBI:15642"/>
        <dbReference type="ChEBI" id="CHEBI:43120"/>
        <dbReference type="EC" id="4.2.1.96"/>
    </reaction>
</comment>
<feature type="repeat" description="PPR" evidence="7">
    <location>
        <begin position="110"/>
        <end position="144"/>
    </location>
</feature>
<dbReference type="Pfam" id="PF13041">
    <property type="entry name" value="PPR_2"/>
    <property type="match status" value="1"/>
</dbReference>
<protein>
    <recommendedName>
        <fullName evidence="3">4a-hydroxytetrahydrobiopterin dehydratase</fullName>
        <ecNumber evidence="3">4.2.1.96</ecNumber>
    </recommendedName>
    <alternativeName>
        <fullName evidence="6">4-alpha-hydroxy-tetrahydropterin dehydratase</fullName>
    </alternativeName>
</protein>
<dbReference type="GO" id="GO:0005739">
    <property type="term" value="C:mitochondrion"/>
    <property type="evidence" value="ECO:0007669"/>
    <property type="project" value="TreeGrafter"/>
</dbReference>
<evidence type="ECO:0000313" key="9">
    <source>
        <dbReference type="Proteomes" id="UP000237105"/>
    </source>
</evidence>
<evidence type="ECO:0000313" key="8">
    <source>
        <dbReference type="EMBL" id="PON41730.1"/>
    </source>
</evidence>
<dbReference type="PANTHER" id="PTHR12599:SF0">
    <property type="entry name" value="PTERIN-4-ALPHA-CARBINOLAMINE DEHYDRATASE"/>
    <property type="match status" value="1"/>
</dbReference>
<evidence type="ECO:0000256" key="5">
    <source>
        <dbReference type="ARBA" id="ARBA00023239"/>
    </source>
</evidence>
<keyword evidence="9" id="KW-1185">Reference proteome</keyword>
<dbReference type="InterPro" id="IPR001533">
    <property type="entry name" value="Pterin_deHydtase"/>
</dbReference>
<keyword evidence="5" id="KW-0456">Lyase</keyword>
<dbReference type="STRING" id="3476.A0A2P5AYV4"/>
<proteinExistence type="inferred from homology"/>
<dbReference type="EMBL" id="JXTB01000408">
    <property type="protein sequence ID" value="PON41730.1"/>
    <property type="molecule type" value="Genomic_DNA"/>
</dbReference>